<organism evidence="1 2">
    <name type="scientific">Gammaproteobacteria bacterium LSUCC0057</name>
    <dbReference type="NCBI Taxonomy" id="2559237"/>
    <lineage>
        <taxon>Bacteria</taxon>
        <taxon>Pseudomonadati</taxon>
        <taxon>Pseudomonadota</taxon>
        <taxon>Gammaproteobacteria</taxon>
        <taxon>Cellvibrionales</taxon>
        <taxon>Porticoccaceae</taxon>
        <taxon>SAR92 clade</taxon>
    </lineage>
</organism>
<accession>A0A4Y8UL25</accession>
<evidence type="ECO:0000313" key="2">
    <source>
        <dbReference type="Proteomes" id="UP000298133"/>
    </source>
</evidence>
<sequence length="114" mass="12966">MHLRKFTVLTDYCQPSLPPPPSNWGDIFTHAALLRIKEGIEALPPSIRVQHKDKVGKLELDERGVLIEIEVKMVVRGLLDEANKAPPCETAQAQFDAFYRNSKSQSERDDQAFY</sequence>
<name>A0A4Y8UL25_9GAMM</name>
<keyword evidence="2" id="KW-1185">Reference proteome</keyword>
<dbReference type="EMBL" id="SPIA01000001">
    <property type="protein sequence ID" value="TFH68517.1"/>
    <property type="molecule type" value="Genomic_DNA"/>
</dbReference>
<evidence type="ECO:0000313" key="1">
    <source>
        <dbReference type="EMBL" id="TFH68517.1"/>
    </source>
</evidence>
<dbReference type="Proteomes" id="UP000298133">
    <property type="component" value="Unassembled WGS sequence"/>
</dbReference>
<comment type="caution">
    <text evidence="1">The sequence shown here is derived from an EMBL/GenBank/DDBJ whole genome shotgun (WGS) entry which is preliminary data.</text>
</comment>
<dbReference type="AlphaFoldDB" id="A0A4Y8UL25"/>
<gene>
    <name evidence="1" type="ORF">E3W66_00725</name>
</gene>
<reference evidence="1 2" key="1">
    <citation type="submission" date="2019-03" db="EMBL/GenBank/DDBJ databases">
        <title>Draft genome of Gammaproteobacteria bacterium LSUCC0057, a member of the SAR92 clade.</title>
        <authorList>
            <person name="Lanclos V.C."/>
            <person name="Doiron C."/>
            <person name="Henson M.W."/>
            <person name="Thrash J.C."/>
        </authorList>
    </citation>
    <scope>NUCLEOTIDE SEQUENCE [LARGE SCALE GENOMIC DNA]</scope>
    <source>
        <strain evidence="1 2">LSUCC0057</strain>
    </source>
</reference>
<protein>
    <submittedName>
        <fullName evidence="1">Uncharacterized protein</fullName>
    </submittedName>
</protein>
<dbReference type="OrthoDB" id="1550603at2"/>
<proteinExistence type="predicted"/>